<dbReference type="SUPFAM" id="SSF52540">
    <property type="entry name" value="P-loop containing nucleoside triphosphate hydrolases"/>
    <property type="match status" value="1"/>
</dbReference>
<evidence type="ECO:0000256" key="2">
    <source>
        <dbReference type="ARBA" id="ARBA00022840"/>
    </source>
</evidence>
<keyword evidence="2" id="KW-0067">ATP-binding</keyword>
<evidence type="ECO:0000256" key="1">
    <source>
        <dbReference type="ARBA" id="ARBA00022741"/>
    </source>
</evidence>
<gene>
    <name evidence="4" type="ORF">HY912_14270</name>
</gene>
<dbReference type="GO" id="GO:0009898">
    <property type="term" value="C:cytoplasmic side of plasma membrane"/>
    <property type="evidence" value="ECO:0007669"/>
    <property type="project" value="TreeGrafter"/>
</dbReference>
<dbReference type="FunFam" id="3.40.50.300:FF:001573">
    <property type="entry name" value="Carbon monoxide dehydrogenase accessory protein CooC"/>
    <property type="match status" value="1"/>
</dbReference>
<dbReference type="InterPro" id="IPR002586">
    <property type="entry name" value="CobQ/CobB/MinD/ParA_Nub-bd_dom"/>
</dbReference>
<dbReference type="AlphaFoldDB" id="A0A9D6V380"/>
<accession>A0A9D6V380</accession>
<dbReference type="CDD" id="cd02034">
    <property type="entry name" value="CooC1"/>
    <property type="match status" value="1"/>
</dbReference>
<feature type="domain" description="CobQ/CobB/MinD/ParA nucleotide binding" evidence="3">
    <location>
        <begin position="3"/>
        <end position="230"/>
    </location>
</feature>
<dbReference type="InterPro" id="IPR014433">
    <property type="entry name" value="CooC"/>
</dbReference>
<evidence type="ECO:0000313" key="5">
    <source>
        <dbReference type="Proteomes" id="UP000807825"/>
    </source>
</evidence>
<sequence length="255" mass="27198">MKIAVSGKGGVGKTTLSSLLARYWARKGYRVLAVDADPDANLGSALGIDTSGIVPVAKMEALITERTGLKPGTVGGFFKMNPKVDDLPEALGRERDGVRLLIMGTVKKGGGGCVCPESVLLKALISHLVLYQKDLVIMDMEAGIEHLGRGTAQGVDRLVIVVEPGRRSIETAAKVKQLTQDIGLHKVAAVGSKVRNAEQEEFLRSNLDGIQLIGILPFSEEIARADLESRPPHLDDPQIFQAIEKIAAALDSETA</sequence>
<dbReference type="GO" id="GO:0005524">
    <property type="term" value="F:ATP binding"/>
    <property type="evidence" value="ECO:0007669"/>
    <property type="project" value="UniProtKB-KW"/>
</dbReference>
<evidence type="ECO:0000259" key="3">
    <source>
        <dbReference type="Pfam" id="PF01656"/>
    </source>
</evidence>
<dbReference type="Gene3D" id="3.40.50.300">
    <property type="entry name" value="P-loop containing nucleotide triphosphate hydrolases"/>
    <property type="match status" value="1"/>
</dbReference>
<protein>
    <submittedName>
        <fullName evidence="4">AAA family ATPase</fullName>
    </submittedName>
</protein>
<dbReference type="PANTHER" id="PTHR43384">
    <property type="entry name" value="SEPTUM SITE-DETERMINING PROTEIN MIND HOMOLOG, CHLOROPLASTIC-RELATED"/>
    <property type="match status" value="1"/>
</dbReference>
<dbReference type="PIRSF" id="PIRSF005647">
    <property type="entry name" value="CooC"/>
    <property type="match status" value="1"/>
</dbReference>
<dbReference type="GO" id="GO:0051782">
    <property type="term" value="P:negative regulation of cell division"/>
    <property type="evidence" value="ECO:0007669"/>
    <property type="project" value="TreeGrafter"/>
</dbReference>
<comment type="caution">
    <text evidence="4">The sequence shown here is derived from an EMBL/GenBank/DDBJ whole genome shotgun (WGS) entry which is preliminary data.</text>
</comment>
<dbReference type="PANTHER" id="PTHR43384:SF6">
    <property type="entry name" value="SEPTUM SITE-DETERMINING PROTEIN MIND HOMOLOG, CHLOROPLASTIC"/>
    <property type="match status" value="1"/>
</dbReference>
<dbReference type="GO" id="GO:0016887">
    <property type="term" value="F:ATP hydrolysis activity"/>
    <property type="evidence" value="ECO:0007669"/>
    <property type="project" value="TreeGrafter"/>
</dbReference>
<evidence type="ECO:0000313" key="4">
    <source>
        <dbReference type="EMBL" id="MBI5250652.1"/>
    </source>
</evidence>
<dbReference type="Pfam" id="PF01656">
    <property type="entry name" value="CbiA"/>
    <property type="match status" value="1"/>
</dbReference>
<reference evidence="4" key="1">
    <citation type="submission" date="2020-07" db="EMBL/GenBank/DDBJ databases">
        <title>Huge and variable diversity of episymbiotic CPR bacteria and DPANN archaea in groundwater ecosystems.</title>
        <authorList>
            <person name="He C.Y."/>
            <person name="Keren R."/>
            <person name="Whittaker M."/>
            <person name="Farag I.F."/>
            <person name="Doudna J."/>
            <person name="Cate J.H.D."/>
            <person name="Banfield J.F."/>
        </authorList>
    </citation>
    <scope>NUCLEOTIDE SEQUENCE</scope>
    <source>
        <strain evidence="4">NC_groundwater_1664_Pr3_B-0.1um_52_9</strain>
    </source>
</reference>
<dbReference type="Proteomes" id="UP000807825">
    <property type="component" value="Unassembled WGS sequence"/>
</dbReference>
<dbReference type="InterPro" id="IPR027417">
    <property type="entry name" value="P-loop_NTPase"/>
</dbReference>
<dbReference type="EMBL" id="JACRDE010000372">
    <property type="protein sequence ID" value="MBI5250652.1"/>
    <property type="molecule type" value="Genomic_DNA"/>
</dbReference>
<keyword evidence="1" id="KW-0547">Nucleotide-binding</keyword>
<dbReference type="GO" id="GO:0005829">
    <property type="term" value="C:cytosol"/>
    <property type="evidence" value="ECO:0007669"/>
    <property type="project" value="TreeGrafter"/>
</dbReference>
<name>A0A9D6V380_9BACT</name>
<dbReference type="InterPro" id="IPR050625">
    <property type="entry name" value="ParA/MinD_ATPase"/>
</dbReference>
<organism evidence="4 5">
    <name type="scientific">Desulfomonile tiedjei</name>
    <dbReference type="NCBI Taxonomy" id="2358"/>
    <lineage>
        <taxon>Bacteria</taxon>
        <taxon>Pseudomonadati</taxon>
        <taxon>Thermodesulfobacteriota</taxon>
        <taxon>Desulfomonilia</taxon>
        <taxon>Desulfomonilales</taxon>
        <taxon>Desulfomonilaceae</taxon>
        <taxon>Desulfomonile</taxon>
    </lineage>
</organism>
<proteinExistence type="predicted"/>